<keyword evidence="5 6" id="KW-0012">Acyltransferase</keyword>
<dbReference type="PIRSF" id="PIRSF000441">
    <property type="entry name" value="CysE"/>
    <property type="match status" value="1"/>
</dbReference>
<dbReference type="GO" id="GO:0005737">
    <property type="term" value="C:cytoplasm"/>
    <property type="evidence" value="ECO:0007669"/>
    <property type="project" value="InterPro"/>
</dbReference>
<dbReference type="Proteomes" id="UP000186391">
    <property type="component" value="Unassembled WGS sequence"/>
</dbReference>
<protein>
    <recommendedName>
        <fullName evidence="2 6">Serine acetyltransferase</fullName>
        <ecNumber evidence="6">2.3.1.30</ecNumber>
    </recommendedName>
</protein>
<evidence type="ECO:0000256" key="4">
    <source>
        <dbReference type="ARBA" id="ARBA00022737"/>
    </source>
</evidence>
<evidence type="ECO:0000256" key="2">
    <source>
        <dbReference type="ARBA" id="ARBA00018522"/>
    </source>
</evidence>
<organism evidence="7 8">
    <name type="scientific">Fischerella major NIES-592</name>
    <dbReference type="NCBI Taxonomy" id="210994"/>
    <lineage>
        <taxon>Bacteria</taxon>
        <taxon>Bacillati</taxon>
        <taxon>Cyanobacteriota</taxon>
        <taxon>Cyanophyceae</taxon>
        <taxon>Nostocales</taxon>
        <taxon>Hapalosiphonaceae</taxon>
        <taxon>Fischerella</taxon>
    </lineage>
</organism>
<gene>
    <name evidence="7" type="ORF">NIES592_13415</name>
</gene>
<dbReference type="InterPro" id="IPR018357">
    <property type="entry name" value="Hexapep_transf_CS"/>
</dbReference>
<dbReference type="AlphaFoldDB" id="A0A1U7GYT0"/>
<evidence type="ECO:0000313" key="7">
    <source>
        <dbReference type="EMBL" id="OKH13612.1"/>
    </source>
</evidence>
<evidence type="ECO:0000256" key="1">
    <source>
        <dbReference type="ARBA" id="ARBA00007274"/>
    </source>
</evidence>
<dbReference type="GeneID" id="35799546"/>
<dbReference type="GO" id="GO:0009001">
    <property type="term" value="F:serine O-acetyltransferase activity"/>
    <property type="evidence" value="ECO:0007669"/>
    <property type="project" value="UniProtKB-EC"/>
</dbReference>
<accession>A0A1U7GYT0</accession>
<dbReference type="GO" id="GO:0043886">
    <property type="term" value="F:structural constituent of carboxysome shell"/>
    <property type="evidence" value="ECO:0007669"/>
    <property type="project" value="UniProtKB-ARBA"/>
</dbReference>
<name>A0A1U7GYT0_9CYAN</name>
<comment type="catalytic activity">
    <reaction evidence="6">
        <text>L-serine + acetyl-CoA = O-acetyl-L-serine + CoA</text>
        <dbReference type="Rhea" id="RHEA:24560"/>
        <dbReference type="ChEBI" id="CHEBI:33384"/>
        <dbReference type="ChEBI" id="CHEBI:57287"/>
        <dbReference type="ChEBI" id="CHEBI:57288"/>
        <dbReference type="ChEBI" id="CHEBI:58340"/>
        <dbReference type="EC" id="2.3.1.30"/>
    </reaction>
</comment>
<evidence type="ECO:0000256" key="6">
    <source>
        <dbReference type="PIRNR" id="PIRNR000441"/>
    </source>
</evidence>
<dbReference type="InterPro" id="IPR005881">
    <property type="entry name" value="Ser_O-AcTrfase"/>
</dbReference>
<dbReference type="PROSITE" id="PS00101">
    <property type="entry name" value="HEXAPEP_TRANSFERASES"/>
    <property type="match status" value="1"/>
</dbReference>
<evidence type="ECO:0000256" key="5">
    <source>
        <dbReference type="ARBA" id="ARBA00023315"/>
    </source>
</evidence>
<keyword evidence="8" id="KW-1185">Reference proteome</keyword>
<dbReference type="InterPro" id="IPR001451">
    <property type="entry name" value="Hexapep"/>
</dbReference>
<dbReference type="Pfam" id="PF00132">
    <property type="entry name" value="Hexapep"/>
    <property type="match status" value="1"/>
</dbReference>
<comment type="similarity">
    <text evidence="1 6">Belongs to the transferase hexapeptide repeat family.</text>
</comment>
<dbReference type="GO" id="GO:0006535">
    <property type="term" value="P:cysteine biosynthetic process from serine"/>
    <property type="evidence" value="ECO:0007669"/>
    <property type="project" value="InterPro"/>
</dbReference>
<dbReference type="EC" id="2.3.1.30" evidence="6"/>
<dbReference type="EMBL" id="MRCA01000006">
    <property type="protein sequence ID" value="OKH13612.1"/>
    <property type="molecule type" value="Genomic_DNA"/>
</dbReference>
<reference evidence="7 8" key="1">
    <citation type="submission" date="2016-11" db="EMBL/GenBank/DDBJ databases">
        <title>Draft Genome Sequences of Nine Cyanobacterial Strains from Diverse Habitats.</title>
        <authorList>
            <person name="Zhu T."/>
            <person name="Hou S."/>
            <person name="Lu X."/>
            <person name="Hess W.R."/>
        </authorList>
    </citation>
    <scope>NUCLEOTIDE SEQUENCE [LARGE SCALE GENOMIC DNA]</scope>
    <source>
        <strain evidence="7 8">NIES-592</strain>
    </source>
</reference>
<dbReference type="InterPro" id="IPR045304">
    <property type="entry name" value="LbH_SAT"/>
</dbReference>
<dbReference type="CDD" id="cd03354">
    <property type="entry name" value="LbH_SAT"/>
    <property type="match status" value="1"/>
</dbReference>
<sequence>MSVQVDWIANKQPAEDSNLSLWQQIKEDWIAHGRDWTLPGFRSVAVHRFGVWRKKIKPKLLQIPFSILYLMLYRRIRNHYGIELLYTVKLGRRVVIHHQGTIIINAYASIDDDCQICQGVTLGSRYPDRPYDAPRLGKGVEVGAGAKILGNVTIGDYARIGANAVVLCDVPAGATAVGIPAKIIK</sequence>
<keyword evidence="4" id="KW-0677">Repeat</keyword>
<comment type="caution">
    <text evidence="7">The sequence shown here is derived from an EMBL/GenBank/DDBJ whole genome shotgun (WGS) entry which is preliminary data.</text>
</comment>
<evidence type="ECO:0000256" key="3">
    <source>
        <dbReference type="ARBA" id="ARBA00022679"/>
    </source>
</evidence>
<proteinExistence type="inferred from homology"/>
<dbReference type="InterPro" id="IPR011004">
    <property type="entry name" value="Trimer_LpxA-like_sf"/>
</dbReference>
<dbReference type="SUPFAM" id="SSF51161">
    <property type="entry name" value="Trimeric LpxA-like enzymes"/>
    <property type="match status" value="1"/>
</dbReference>
<dbReference type="OrthoDB" id="9815592at2"/>
<dbReference type="PANTHER" id="PTHR42811">
    <property type="entry name" value="SERINE ACETYLTRANSFERASE"/>
    <property type="match status" value="1"/>
</dbReference>
<evidence type="ECO:0000313" key="8">
    <source>
        <dbReference type="Proteomes" id="UP000186391"/>
    </source>
</evidence>
<dbReference type="Gene3D" id="2.160.10.10">
    <property type="entry name" value="Hexapeptide repeat proteins"/>
    <property type="match status" value="1"/>
</dbReference>
<keyword evidence="3 6" id="KW-0808">Transferase</keyword>
<dbReference type="GO" id="GO:0031470">
    <property type="term" value="C:carboxysome"/>
    <property type="evidence" value="ECO:0007669"/>
    <property type="project" value="UniProtKB-ARBA"/>
</dbReference>
<dbReference type="RefSeq" id="WP_009454745.1">
    <property type="nucleotide sequence ID" value="NZ_MRCA01000006.1"/>
</dbReference>